<evidence type="ECO:0000256" key="1">
    <source>
        <dbReference type="ARBA" id="ARBA00009437"/>
    </source>
</evidence>
<dbReference type="PANTHER" id="PTHR30126:SF40">
    <property type="entry name" value="HTH-TYPE TRANSCRIPTIONAL REGULATOR GLTR"/>
    <property type="match status" value="1"/>
</dbReference>
<feature type="domain" description="HTH lysR-type" evidence="5">
    <location>
        <begin position="1"/>
        <end position="58"/>
    </location>
</feature>
<dbReference type="InterPro" id="IPR000847">
    <property type="entry name" value="LysR_HTH_N"/>
</dbReference>
<dbReference type="PANTHER" id="PTHR30126">
    <property type="entry name" value="HTH-TYPE TRANSCRIPTIONAL REGULATOR"/>
    <property type="match status" value="1"/>
</dbReference>
<dbReference type="Pfam" id="PF00126">
    <property type="entry name" value="HTH_1"/>
    <property type="match status" value="1"/>
</dbReference>
<evidence type="ECO:0000256" key="4">
    <source>
        <dbReference type="ARBA" id="ARBA00023163"/>
    </source>
</evidence>
<dbReference type="Proteomes" id="UP000078454">
    <property type="component" value="Unassembled WGS sequence"/>
</dbReference>
<keyword evidence="2" id="KW-0805">Transcription regulation</keyword>
<dbReference type="GO" id="GO:0000976">
    <property type="term" value="F:transcription cis-regulatory region binding"/>
    <property type="evidence" value="ECO:0007669"/>
    <property type="project" value="TreeGrafter"/>
</dbReference>
<dbReference type="FunFam" id="1.10.10.10:FF:000001">
    <property type="entry name" value="LysR family transcriptional regulator"/>
    <property type="match status" value="1"/>
</dbReference>
<evidence type="ECO:0000313" key="7">
    <source>
        <dbReference type="Proteomes" id="UP000078454"/>
    </source>
</evidence>
<gene>
    <name evidence="6" type="ORF">A8708_24455</name>
</gene>
<dbReference type="PROSITE" id="PS50931">
    <property type="entry name" value="HTH_LYSR"/>
    <property type="match status" value="1"/>
</dbReference>
<dbReference type="EMBL" id="LYPB01000092">
    <property type="protein sequence ID" value="OAS13608.1"/>
    <property type="molecule type" value="Genomic_DNA"/>
</dbReference>
<dbReference type="STRING" id="1850517.A8708_24455"/>
<reference evidence="6 7" key="1">
    <citation type="submission" date="2016-05" db="EMBL/GenBank/DDBJ databases">
        <title>Paenibacillus sp. 1ZS3-15 nov., isolated from the rhizosphere soil.</title>
        <authorList>
            <person name="Zhang X.X."/>
            <person name="Zhang J."/>
        </authorList>
    </citation>
    <scope>NUCLEOTIDE SEQUENCE [LARGE SCALE GENOMIC DNA]</scope>
    <source>
        <strain evidence="6 7">1ZS3-15</strain>
    </source>
</reference>
<dbReference type="Gene3D" id="1.10.10.10">
    <property type="entry name" value="Winged helix-like DNA-binding domain superfamily/Winged helix DNA-binding domain"/>
    <property type="match status" value="1"/>
</dbReference>
<dbReference type="AlphaFoldDB" id="A0A197ZY00"/>
<evidence type="ECO:0000313" key="6">
    <source>
        <dbReference type="EMBL" id="OAS13608.1"/>
    </source>
</evidence>
<dbReference type="OrthoDB" id="9803735at2"/>
<comment type="caution">
    <text evidence="6">The sequence shown here is derived from an EMBL/GenBank/DDBJ whole genome shotgun (WGS) entry which is preliminary data.</text>
</comment>
<name>A0A197ZY00_9BACL</name>
<dbReference type="RefSeq" id="WP_068670650.1">
    <property type="nucleotide sequence ID" value="NZ_LYPB01000092.1"/>
</dbReference>
<dbReference type="InterPro" id="IPR005119">
    <property type="entry name" value="LysR_subst-bd"/>
</dbReference>
<dbReference type="SUPFAM" id="SSF46785">
    <property type="entry name" value="Winged helix' DNA-binding domain"/>
    <property type="match status" value="1"/>
</dbReference>
<evidence type="ECO:0000256" key="3">
    <source>
        <dbReference type="ARBA" id="ARBA00023125"/>
    </source>
</evidence>
<dbReference type="InterPro" id="IPR036390">
    <property type="entry name" value="WH_DNA-bd_sf"/>
</dbReference>
<dbReference type="Pfam" id="PF03466">
    <property type="entry name" value="LysR_substrate"/>
    <property type="match status" value="1"/>
</dbReference>
<evidence type="ECO:0000256" key="2">
    <source>
        <dbReference type="ARBA" id="ARBA00023015"/>
    </source>
</evidence>
<evidence type="ECO:0000259" key="5">
    <source>
        <dbReference type="PROSITE" id="PS50931"/>
    </source>
</evidence>
<dbReference type="InterPro" id="IPR036388">
    <property type="entry name" value="WH-like_DNA-bd_sf"/>
</dbReference>
<dbReference type="SUPFAM" id="SSF53850">
    <property type="entry name" value="Periplasmic binding protein-like II"/>
    <property type="match status" value="1"/>
</dbReference>
<sequence>MDLTYFRTFREVARRKSFTRAAEELGYAQSSITMQIQKLEREYGAPLFERYGRTLRLTPPGESLLVIAQQLLELYDQSKEMIANQVSGTLTIGTINSLAAYYLPPYLHKLKQLYPGLSIQLFPDSESSILTKVKDGDYDIGLLLDQYPADPSLACTSVREEQLVFVAPLDHPLTEQKDIQLADLGNTEFIVTEEGCIYRGKFERLLKDNAVALQIGFELGNVEAIKQCVMSGLGIALLPRITVASELAIGKLVQLPFTHNQLTMDLQLVLHPKKWMSQPLDTFIQLVTNQPQE</sequence>
<keyword evidence="4" id="KW-0804">Transcription</keyword>
<keyword evidence="3" id="KW-0238">DNA-binding</keyword>
<dbReference type="Gene3D" id="3.40.190.10">
    <property type="entry name" value="Periplasmic binding protein-like II"/>
    <property type="match status" value="2"/>
</dbReference>
<proteinExistence type="inferred from homology"/>
<dbReference type="GO" id="GO:0003700">
    <property type="term" value="F:DNA-binding transcription factor activity"/>
    <property type="evidence" value="ECO:0007669"/>
    <property type="project" value="InterPro"/>
</dbReference>
<accession>A0A197ZY00</accession>
<dbReference type="CDD" id="cd05466">
    <property type="entry name" value="PBP2_LTTR_substrate"/>
    <property type="match status" value="1"/>
</dbReference>
<dbReference type="PRINTS" id="PR00039">
    <property type="entry name" value="HTHLYSR"/>
</dbReference>
<keyword evidence="7" id="KW-1185">Reference proteome</keyword>
<protein>
    <submittedName>
        <fullName evidence="6">LysR family transcriptional regulator</fullName>
    </submittedName>
</protein>
<organism evidence="6 7">
    <name type="scientific">Paenibacillus oryzisoli</name>
    <dbReference type="NCBI Taxonomy" id="1850517"/>
    <lineage>
        <taxon>Bacteria</taxon>
        <taxon>Bacillati</taxon>
        <taxon>Bacillota</taxon>
        <taxon>Bacilli</taxon>
        <taxon>Bacillales</taxon>
        <taxon>Paenibacillaceae</taxon>
        <taxon>Paenibacillus</taxon>
    </lineage>
</organism>
<comment type="similarity">
    <text evidence="1">Belongs to the LysR transcriptional regulatory family.</text>
</comment>